<gene>
    <name evidence="9" type="ORF">VSDG_05211</name>
</gene>
<dbReference type="PANTHER" id="PTHR23501:SF39">
    <property type="entry name" value="MULTIDRUG TRANSPORTER, PUTATIVE (AFU_ORTHOLOGUE AFUA_1G05010)-RELATED"/>
    <property type="match status" value="1"/>
</dbReference>
<feature type="transmembrane region" description="Helical" evidence="6">
    <location>
        <begin position="338"/>
        <end position="357"/>
    </location>
</feature>
<feature type="transmembrane region" description="Helical" evidence="6">
    <location>
        <begin position="115"/>
        <end position="133"/>
    </location>
</feature>
<evidence type="ECO:0000313" key="9">
    <source>
        <dbReference type="EMBL" id="ROV95895.1"/>
    </source>
</evidence>
<accession>A0A423VXT7</accession>
<evidence type="ECO:0000256" key="2">
    <source>
        <dbReference type="ARBA" id="ARBA00022692"/>
    </source>
</evidence>
<feature type="region of interest" description="Disordered" evidence="5">
    <location>
        <begin position="12"/>
        <end position="31"/>
    </location>
</feature>
<dbReference type="Proteomes" id="UP000284375">
    <property type="component" value="Unassembled WGS sequence"/>
</dbReference>
<sequence length="987" mass="106540">MAPDKPKLLCAHQRQPIRDGTPTSPLESPGPCGQCKAESHRALVYRLKLIAGLLMPFALQALDVTIVASALPFIAIDFDEVEELNWIVSAFNLTSAAFIPFWGQMADIFGRHTSLQAVLVLMTIGSALCTGAPTSSFPVLLLGRGIQGVACAGISVLVRVVIADKVTLQENAKNWSFFALTGGLSYAIGPVIGGYLTAANWRWCFGINLPICVLGIIVVFFVLREELVGAQPLHGVDDAVVTGSKTTVGRRLMTLDIGGQLLFLFGFGLMILAFTWAGSTYGWVSVEMLVPLVLGAGLFAGWLFYEYMMAPERALGKKLWFQKPMVPWHLILNRNVGLLFYINFATGMAMYSVLYFVDLYFTLILGYSASKAGVQLLYYTPGIGGGVYAAMVFCNVWPRNTFLPLFLGSTIEAVGIGLLAWAIYTGRTGTIYGMVALSGVGTGLRFMPGTLHAVGFFPRSVAAVVSLMGIALPFGGALSLTVMTTVYNNLVAGDARMAFVWAFVAICPFMGVCIVCAACLGNVGIVRARPGEEGEEEPQHELTEGSYLLALLRRNKAVDGAGPLPPQVASPQRRKLYFSSRNFTIPGAMSSRPNRSQARWSSSSSSAAAEARPSSSVILLSPTNQVLLLHRVQTSTSFPSAHVFPGGNLSPFHEGALPPAGSPDRHRDSPAYRLAAIRETFEESGILLARRQRRLPSSSPDANDNDHEAPLLAVPEADRDRARRDVHGDRLHFADWVRRDLGGAPCADELVPFTRWVTPPNLPRRFTTQMYLFLMPLAPPAVTEQDGVGHGQAVVQQQVPTPDGGVEHTAATFADAGEWLRRQARGEIVLFPPQCYLLTLVAEALNSVPGVRDGNAGGGGDGERARLVAQREALLSFVGSAPASAGAVGPAGNAEGMPHPTALIPWSEKVMSPHTLFIRDGDRRIVLGLDKPGPELKGTGRGGDFDRVVLVEFTKQGPRKVEVRHREDVLREEKEAKEKNKEEAAKL</sequence>
<dbReference type="EMBL" id="LJZO01000022">
    <property type="protein sequence ID" value="ROV95895.1"/>
    <property type="molecule type" value="Genomic_DNA"/>
</dbReference>
<dbReference type="SUPFAM" id="SSF55811">
    <property type="entry name" value="Nudix"/>
    <property type="match status" value="1"/>
</dbReference>
<feature type="region of interest" description="Disordered" evidence="5">
    <location>
        <begin position="587"/>
        <end position="614"/>
    </location>
</feature>
<evidence type="ECO:0000313" key="10">
    <source>
        <dbReference type="Proteomes" id="UP000284375"/>
    </source>
</evidence>
<name>A0A423VXT7_CYTCH</name>
<dbReference type="InterPro" id="IPR015797">
    <property type="entry name" value="NUDIX_hydrolase-like_dom_sf"/>
</dbReference>
<feature type="transmembrane region" description="Helical" evidence="6">
    <location>
        <begin position="289"/>
        <end position="308"/>
    </location>
</feature>
<evidence type="ECO:0000259" key="7">
    <source>
        <dbReference type="PROSITE" id="PS50850"/>
    </source>
</evidence>
<dbReference type="SUPFAM" id="SSF103473">
    <property type="entry name" value="MFS general substrate transporter"/>
    <property type="match status" value="2"/>
</dbReference>
<dbReference type="AlphaFoldDB" id="A0A423VXT7"/>
<keyword evidence="2 6" id="KW-0812">Transmembrane</keyword>
<feature type="transmembrane region" description="Helical" evidence="6">
    <location>
        <begin position="499"/>
        <end position="520"/>
    </location>
</feature>
<dbReference type="Gene3D" id="3.90.79.10">
    <property type="entry name" value="Nucleoside Triphosphate Pyrophosphohydrolase"/>
    <property type="match status" value="1"/>
</dbReference>
<dbReference type="PANTHER" id="PTHR23501">
    <property type="entry name" value="MAJOR FACILITATOR SUPERFAMILY"/>
    <property type="match status" value="1"/>
</dbReference>
<dbReference type="GO" id="GO:0005886">
    <property type="term" value="C:plasma membrane"/>
    <property type="evidence" value="ECO:0007669"/>
    <property type="project" value="TreeGrafter"/>
</dbReference>
<feature type="transmembrane region" description="Helical" evidence="6">
    <location>
        <begin position="86"/>
        <end position="103"/>
    </location>
</feature>
<evidence type="ECO:0000256" key="6">
    <source>
        <dbReference type="SAM" id="Phobius"/>
    </source>
</evidence>
<comment type="subcellular location">
    <subcellularLocation>
        <location evidence="1">Membrane</location>
        <topology evidence="1">Multi-pass membrane protein</topology>
    </subcellularLocation>
</comment>
<evidence type="ECO:0000259" key="8">
    <source>
        <dbReference type="PROSITE" id="PS51462"/>
    </source>
</evidence>
<dbReference type="InterPro" id="IPR036259">
    <property type="entry name" value="MFS_trans_sf"/>
</dbReference>
<feature type="transmembrane region" description="Helical" evidence="6">
    <location>
        <begin position="377"/>
        <end position="398"/>
    </location>
</feature>
<keyword evidence="4 6" id="KW-0472">Membrane</keyword>
<dbReference type="InterPro" id="IPR000086">
    <property type="entry name" value="NUDIX_hydrolase_dom"/>
</dbReference>
<dbReference type="GO" id="GO:0022857">
    <property type="term" value="F:transmembrane transporter activity"/>
    <property type="evidence" value="ECO:0007669"/>
    <property type="project" value="InterPro"/>
</dbReference>
<feature type="transmembrane region" description="Helical" evidence="6">
    <location>
        <begin position="261"/>
        <end position="283"/>
    </location>
</feature>
<dbReference type="PROSITE" id="PS51462">
    <property type="entry name" value="NUDIX"/>
    <property type="match status" value="1"/>
</dbReference>
<keyword evidence="10" id="KW-1185">Reference proteome</keyword>
<feature type="transmembrane region" description="Helical" evidence="6">
    <location>
        <begin position="145"/>
        <end position="163"/>
    </location>
</feature>
<reference evidence="9 10" key="1">
    <citation type="submission" date="2015-09" db="EMBL/GenBank/DDBJ databases">
        <title>Host preference determinants of Valsa canker pathogens revealed by comparative genomics.</title>
        <authorList>
            <person name="Yin Z."/>
            <person name="Huang L."/>
        </authorList>
    </citation>
    <scope>NUCLEOTIDE SEQUENCE [LARGE SCALE GENOMIC DNA]</scope>
    <source>
        <strain evidence="9 10">YSFL</strain>
    </source>
</reference>
<feature type="compositionally biased region" description="Low complexity" evidence="5">
    <location>
        <begin position="595"/>
        <end position="614"/>
    </location>
</feature>
<evidence type="ECO:0008006" key="11">
    <source>
        <dbReference type="Google" id="ProtNLM"/>
    </source>
</evidence>
<dbReference type="Gene3D" id="1.20.1250.20">
    <property type="entry name" value="MFS general substrate transporter like domains"/>
    <property type="match status" value="1"/>
</dbReference>
<dbReference type="Pfam" id="PF07690">
    <property type="entry name" value="MFS_1"/>
    <property type="match status" value="1"/>
</dbReference>
<proteinExistence type="predicted"/>
<evidence type="ECO:0000256" key="4">
    <source>
        <dbReference type="ARBA" id="ARBA00023136"/>
    </source>
</evidence>
<dbReference type="InterPro" id="IPR011701">
    <property type="entry name" value="MFS"/>
</dbReference>
<protein>
    <recommendedName>
        <fullName evidence="11">Major facilitator superfamily (MFS) profile domain-containing protein</fullName>
    </recommendedName>
</protein>
<dbReference type="OrthoDB" id="6770063at2759"/>
<feature type="transmembrane region" description="Helical" evidence="6">
    <location>
        <begin position="405"/>
        <end position="424"/>
    </location>
</feature>
<evidence type="ECO:0000256" key="5">
    <source>
        <dbReference type="SAM" id="MobiDB-lite"/>
    </source>
</evidence>
<evidence type="ECO:0000256" key="3">
    <source>
        <dbReference type="ARBA" id="ARBA00022989"/>
    </source>
</evidence>
<feature type="region of interest" description="Disordered" evidence="5">
    <location>
        <begin position="961"/>
        <end position="987"/>
    </location>
</feature>
<feature type="transmembrane region" description="Helical" evidence="6">
    <location>
        <begin position="203"/>
        <end position="223"/>
    </location>
</feature>
<feature type="domain" description="Major facilitator superfamily (MFS) profile" evidence="7">
    <location>
        <begin position="49"/>
        <end position="520"/>
    </location>
</feature>
<dbReference type="CDD" id="cd18870">
    <property type="entry name" value="NUDIX_AcylCoAdiphos_Nudt19"/>
    <property type="match status" value="1"/>
</dbReference>
<organism evidence="9 10">
    <name type="scientific">Cytospora chrysosperma</name>
    <name type="common">Cytospora canker fungus</name>
    <name type="synonym">Sphaeria chrysosperma</name>
    <dbReference type="NCBI Taxonomy" id="252740"/>
    <lineage>
        <taxon>Eukaryota</taxon>
        <taxon>Fungi</taxon>
        <taxon>Dikarya</taxon>
        <taxon>Ascomycota</taxon>
        <taxon>Pezizomycotina</taxon>
        <taxon>Sordariomycetes</taxon>
        <taxon>Sordariomycetidae</taxon>
        <taxon>Diaporthales</taxon>
        <taxon>Cytosporaceae</taxon>
        <taxon>Cytospora</taxon>
    </lineage>
</organism>
<evidence type="ECO:0000256" key="1">
    <source>
        <dbReference type="ARBA" id="ARBA00004141"/>
    </source>
</evidence>
<dbReference type="InterPro" id="IPR020846">
    <property type="entry name" value="MFS_dom"/>
</dbReference>
<comment type="caution">
    <text evidence="9">The sequence shown here is derived from an EMBL/GenBank/DDBJ whole genome shotgun (WGS) entry which is preliminary data.</text>
</comment>
<feature type="transmembrane region" description="Helical" evidence="6">
    <location>
        <begin position="175"/>
        <end position="197"/>
    </location>
</feature>
<feature type="transmembrane region" description="Helical" evidence="6">
    <location>
        <begin position="460"/>
        <end position="487"/>
    </location>
</feature>
<feature type="transmembrane region" description="Helical" evidence="6">
    <location>
        <begin position="49"/>
        <end position="74"/>
    </location>
</feature>
<keyword evidence="3 6" id="KW-1133">Transmembrane helix</keyword>
<feature type="domain" description="Nudix hydrolase" evidence="8">
    <location>
        <begin position="610"/>
        <end position="783"/>
    </location>
</feature>
<dbReference type="PROSITE" id="PS50850">
    <property type="entry name" value="MFS"/>
    <property type="match status" value="1"/>
</dbReference>